<reference evidence="1 2" key="1">
    <citation type="journal article" date="2018" name="Front. Plant Sci.">
        <title>Red Clover (Trifolium pratense) and Zigzag Clover (T. medium) - A Picture of Genomic Similarities and Differences.</title>
        <authorList>
            <person name="Dluhosova J."/>
            <person name="Istvanek J."/>
            <person name="Nedelnik J."/>
            <person name="Repkova J."/>
        </authorList>
    </citation>
    <scope>NUCLEOTIDE SEQUENCE [LARGE SCALE GENOMIC DNA]</scope>
    <source>
        <strain evidence="2">cv. 10/8</strain>
        <tissue evidence="1">Leaf</tissue>
    </source>
</reference>
<dbReference type="Proteomes" id="UP000265520">
    <property type="component" value="Unassembled WGS sequence"/>
</dbReference>
<protein>
    <submittedName>
        <fullName evidence="1">Uncharacterized protein</fullName>
    </submittedName>
</protein>
<keyword evidence="2" id="KW-1185">Reference proteome</keyword>
<dbReference type="AlphaFoldDB" id="A0A392NVU9"/>
<feature type="non-terminal residue" evidence="1">
    <location>
        <position position="1"/>
    </location>
</feature>
<evidence type="ECO:0000313" key="1">
    <source>
        <dbReference type="EMBL" id="MCI03226.1"/>
    </source>
</evidence>
<organism evidence="1 2">
    <name type="scientific">Trifolium medium</name>
    <dbReference type="NCBI Taxonomy" id="97028"/>
    <lineage>
        <taxon>Eukaryota</taxon>
        <taxon>Viridiplantae</taxon>
        <taxon>Streptophyta</taxon>
        <taxon>Embryophyta</taxon>
        <taxon>Tracheophyta</taxon>
        <taxon>Spermatophyta</taxon>
        <taxon>Magnoliopsida</taxon>
        <taxon>eudicotyledons</taxon>
        <taxon>Gunneridae</taxon>
        <taxon>Pentapetalae</taxon>
        <taxon>rosids</taxon>
        <taxon>fabids</taxon>
        <taxon>Fabales</taxon>
        <taxon>Fabaceae</taxon>
        <taxon>Papilionoideae</taxon>
        <taxon>50 kb inversion clade</taxon>
        <taxon>NPAAA clade</taxon>
        <taxon>Hologalegina</taxon>
        <taxon>IRL clade</taxon>
        <taxon>Trifolieae</taxon>
        <taxon>Trifolium</taxon>
    </lineage>
</organism>
<name>A0A392NVU9_9FABA</name>
<accession>A0A392NVU9</accession>
<evidence type="ECO:0000313" key="2">
    <source>
        <dbReference type="Proteomes" id="UP000265520"/>
    </source>
</evidence>
<sequence length="65" mass="7320">RTRTVRSGIAAIQRSKPLNCLSSKLLKPIRRQSRYGAKRDMMRRERCSVKEGLIGASMGVECRGV</sequence>
<dbReference type="EMBL" id="LXQA010051534">
    <property type="protein sequence ID" value="MCI03226.1"/>
    <property type="molecule type" value="Genomic_DNA"/>
</dbReference>
<comment type="caution">
    <text evidence="1">The sequence shown here is derived from an EMBL/GenBank/DDBJ whole genome shotgun (WGS) entry which is preliminary data.</text>
</comment>
<proteinExistence type="predicted"/>